<dbReference type="GO" id="GO:0003677">
    <property type="term" value="F:DNA binding"/>
    <property type="evidence" value="ECO:0007669"/>
    <property type="project" value="InterPro"/>
</dbReference>
<name>A0A7X2H5K0_9BACL</name>
<evidence type="ECO:0000313" key="2">
    <source>
        <dbReference type="EMBL" id="MRN53936.1"/>
    </source>
</evidence>
<dbReference type="CDD" id="cd00093">
    <property type="entry name" value="HTH_XRE"/>
    <property type="match status" value="1"/>
</dbReference>
<dbReference type="Proteomes" id="UP000463051">
    <property type="component" value="Unassembled WGS sequence"/>
</dbReference>
<comment type="caution">
    <text evidence="2">The sequence shown here is derived from an EMBL/GenBank/DDBJ whole genome shotgun (WGS) entry which is preliminary data.</text>
</comment>
<dbReference type="PANTHER" id="PTHR35010">
    <property type="entry name" value="BLL4672 PROTEIN-RELATED"/>
    <property type="match status" value="1"/>
</dbReference>
<dbReference type="InterPro" id="IPR010982">
    <property type="entry name" value="Lambda_DNA-bd_dom_sf"/>
</dbReference>
<dbReference type="AlphaFoldDB" id="A0A7X2H5K0"/>
<dbReference type="Gene3D" id="3.30.450.180">
    <property type="match status" value="1"/>
</dbReference>
<dbReference type="SMART" id="SM00530">
    <property type="entry name" value="HTH_XRE"/>
    <property type="match status" value="1"/>
</dbReference>
<dbReference type="Gene3D" id="1.10.260.40">
    <property type="entry name" value="lambda repressor-like DNA-binding domains"/>
    <property type="match status" value="1"/>
</dbReference>
<evidence type="ECO:0000259" key="1">
    <source>
        <dbReference type="PROSITE" id="PS50943"/>
    </source>
</evidence>
<dbReference type="SUPFAM" id="SSF47413">
    <property type="entry name" value="lambda repressor-like DNA-binding domains"/>
    <property type="match status" value="1"/>
</dbReference>
<accession>A0A7X2H5K0</accession>
<dbReference type="InterPro" id="IPR001387">
    <property type="entry name" value="Cro/C1-type_HTH"/>
</dbReference>
<gene>
    <name evidence="2" type="ORF">GJB61_13170</name>
</gene>
<feature type="domain" description="HTH cro/C1-type" evidence="1">
    <location>
        <begin position="39"/>
        <end position="86"/>
    </location>
</feature>
<keyword evidence="3" id="KW-1185">Reference proteome</keyword>
<dbReference type="Pfam" id="PF13560">
    <property type="entry name" value="HTH_31"/>
    <property type="match status" value="1"/>
</dbReference>
<protein>
    <submittedName>
        <fullName evidence="2">Helix-turn-helix domain-containing protein</fullName>
    </submittedName>
</protein>
<evidence type="ECO:0000313" key="3">
    <source>
        <dbReference type="Proteomes" id="UP000463051"/>
    </source>
</evidence>
<dbReference type="EMBL" id="WJXB01000004">
    <property type="protein sequence ID" value="MRN53936.1"/>
    <property type="molecule type" value="Genomic_DNA"/>
</dbReference>
<proteinExistence type="predicted"/>
<dbReference type="PROSITE" id="PS50943">
    <property type="entry name" value="HTH_CROC1"/>
    <property type="match status" value="1"/>
</dbReference>
<dbReference type="InterPro" id="IPR041413">
    <property type="entry name" value="MLTR_LBD"/>
</dbReference>
<dbReference type="Pfam" id="PF17765">
    <property type="entry name" value="MLTR_LBD"/>
    <property type="match status" value="1"/>
</dbReference>
<dbReference type="RefSeq" id="WP_154118967.1">
    <property type="nucleotide sequence ID" value="NZ_WJXB01000004.1"/>
</dbReference>
<sequence>MENHDFSSALGEFIKSRRHRLQPENAGIKPLPGRRRTPGLRREEVAYLANVSITYYTWLEQGRERNPSPEILSHISEALQLDADERKHLFDLAAPDPISFSMTQRSDKPDTRFLQNLVDQMRYPSFIANEFADMIVWNRGSELVVADFGRLPESERNMVTLLFLDPEYPKRLVNWEEFARYMAALIRAGFDSNKNNPMYMERYERLRRNSEDFVRLWEWHEIRQKSSAPVHYLLPDGQELAFTIHCAAIDNNPGLQWCFFVPTPGSGTEERLAILLKQDAEWPPQS</sequence>
<organism evidence="2 3">
    <name type="scientific">Paenibacillus monticola</name>
    <dbReference type="NCBI Taxonomy" id="2666075"/>
    <lineage>
        <taxon>Bacteria</taxon>
        <taxon>Bacillati</taxon>
        <taxon>Bacillota</taxon>
        <taxon>Bacilli</taxon>
        <taxon>Bacillales</taxon>
        <taxon>Paenibacillaceae</taxon>
        <taxon>Paenibacillus</taxon>
    </lineage>
</organism>
<reference evidence="2 3" key="1">
    <citation type="submission" date="2019-11" db="EMBL/GenBank/DDBJ databases">
        <title>Paenibacillus monticola sp. nov., a novel PGPR strain isolated from mountain sample in China.</title>
        <authorList>
            <person name="Zhao Q."/>
            <person name="Li H.-P."/>
            <person name="Zhang J.-L."/>
        </authorList>
    </citation>
    <scope>NUCLEOTIDE SEQUENCE [LARGE SCALE GENOMIC DNA]</scope>
    <source>
        <strain evidence="2 3">LC-T2</strain>
    </source>
</reference>